<evidence type="ECO:0000313" key="7">
    <source>
        <dbReference type="Proteomes" id="UP001419268"/>
    </source>
</evidence>
<dbReference type="InterPro" id="IPR018866">
    <property type="entry name" value="Znf-4CXXC_R1"/>
</dbReference>
<name>A0AAP0IA20_9MAGN</name>
<comment type="subcellular location">
    <subcellularLocation>
        <location evidence="1">Nucleus</location>
    </subcellularLocation>
</comment>
<keyword evidence="3" id="KW-0804">Transcription</keyword>
<evidence type="ECO:0000256" key="3">
    <source>
        <dbReference type="ARBA" id="ARBA00023163"/>
    </source>
</evidence>
<evidence type="ECO:0000259" key="5">
    <source>
        <dbReference type="Pfam" id="PF10497"/>
    </source>
</evidence>
<evidence type="ECO:0000256" key="1">
    <source>
        <dbReference type="ARBA" id="ARBA00004123"/>
    </source>
</evidence>
<comment type="caution">
    <text evidence="6">The sequence shown here is derived from an EMBL/GenBank/DDBJ whole genome shotgun (WGS) entry which is preliminary data.</text>
</comment>
<organism evidence="6 7">
    <name type="scientific">Stephania cephalantha</name>
    <dbReference type="NCBI Taxonomy" id="152367"/>
    <lineage>
        <taxon>Eukaryota</taxon>
        <taxon>Viridiplantae</taxon>
        <taxon>Streptophyta</taxon>
        <taxon>Embryophyta</taxon>
        <taxon>Tracheophyta</taxon>
        <taxon>Spermatophyta</taxon>
        <taxon>Magnoliopsida</taxon>
        <taxon>Ranunculales</taxon>
        <taxon>Menispermaceae</taxon>
        <taxon>Menispermoideae</taxon>
        <taxon>Cissampelideae</taxon>
        <taxon>Stephania</taxon>
    </lineage>
</organism>
<keyword evidence="7" id="KW-1185">Reference proteome</keyword>
<gene>
    <name evidence="6" type="ORF">Scep_018998</name>
</gene>
<dbReference type="Proteomes" id="UP001419268">
    <property type="component" value="Unassembled WGS sequence"/>
</dbReference>
<dbReference type="AlphaFoldDB" id="A0AAP0IA20"/>
<dbReference type="Pfam" id="PF10497">
    <property type="entry name" value="zf-4CXXC_R1"/>
    <property type="match status" value="1"/>
</dbReference>
<dbReference type="GO" id="GO:0005634">
    <property type="term" value="C:nucleus"/>
    <property type="evidence" value="ECO:0007669"/>
    <property type="project" value="UniProtKB-SubCell"/>
</dbReference>
<accession>A0AAP0IA20</accession>
<dbReference type="EMBL" id="JBBNAG010000008">
    <property type="protein sequence ID" value="KAK9111479.1"/>
    <property type="molecule type" value="Genomic_DNA"/>
</dbReference>
<feature type="domain" description="Zinc-finger" evidence="5">
    <location>
        <begin position="8"/>
        <end position="47"/>
    </location>
</feature>
<evidence type="ECO:0000313" key="6">
    <source>
        <dbReference type="EMBL" id="KAK9111479.1"/>
    </source>
</evidence>
<sequence length="58" mass="6610">MKGNSKFCVLLCSLNSSVCLKKRKMVPTGIAIFKARKKGYKSVAHLLMDELQRAVRRR</sequence>
<protein>
    <recommendedName>
        <fullName evidence="5">Zinc-finger domain-containing protein</fullName>
    </recommendedName>
</protein>
<evidence type="ECO:0000256" key="4">
    <source>
        <dbReference type="ARBA" id="ARBA00023242"/>
    </source>
</evidence>
<reference evidence="6 7" key="1">
    <citation type="submission" date="2024-01" db="EMBL/GenBank/DDBJ databases">
        <title>Genome assemblies of Stephania.</title>
        <authorList>
            <person name="Yang L."/>
        </authorList>
    </citation>
    <scope>NUCLEOTIDE SEQUENCE [LARGE SCALE GENOMIC DNA]</scope>
    <source>
        <strain evidence="6">JXDWG</strain>
        <tissue evidence="6">Leaf</tissue>
    </source>
</reference>
<keyword evidence="2" id="KW-0805">Transcription regulation</keyword>
<keyword evidence="4" id="KW-0539">Nucleus</keyword>
<evidence type="ECO:0000256" key="2">
    <source>
        <dbReference type="ARBA" id="ARBA00023015"/>
    </source>
</evidence>
<proteinExistence type="predicted"/>